<evidence type="ECO:0000259" key="1">
    <source>
        <dbReference type="Pfam" id="PF13280"/>
    </source>
</evidence>
<sequence>MKEIVFDVETKKSFDEVGGRNNVSALGVSVVGAYFYETAKFQAYEEREIPQFEEAIENAELLIGFNTKSFDYQVLQPYFKNVNIALLPTLDIFEDVTTKLGHRLSLQSLAGATLGAKKSADGLQALQWFKEGRIDDIKKYCLKDVELTRDLYEYGKKHGHLLFESLYEKQKRAVAVNWQKMPELSLFNTIENAFKNRQRLFIEYVSRQASKGEDFKKKRKIDIYGINGKEISAYCHLRQGLRKFKMEGILAAEPINEFYKAPQDLQASLF</sequence>
<dbReference type="Pfam" id="PF13280">
    <property type="entry name" value="WYL"/>
    <property type="match status" value="1"/>
</dbReference>
<dbReference type="SUPFAM" id="SSF53098">
    <property type="entry name" value="Ribonuclease H-like"/>
    <property type="match status" value="1"/>
</dbReference>
<reference evidence="3 4" key="1">
    <citation type="journal article" date="2016" name="Nat. Commun.">
        <title>Thousands of microbial genomes shed light on interconnected biogeochemical processes in an aquifer system.</title>
        <authorList>
            <person name="Anantharaman K."/>
            <person name="Brown C.T."/>
            <person name="Hug L.A."/>
            <person name="Sharon I."/>
            <person name="Castelle C.J."/>
            <person name="Probst A.J."/>
            <person name="Thomas B.C."/>
            <person name="Singh A."/>
            <person name="Wilkins M.J."/>
            <person name="Karaoz U."/>
            <person name="Brodie E.L."/>
            <person name="Williams K.H."/>
            <person name="Hubbard S.S."/>
            <person name="Banfield J.F."/>
        </authorList>
    </citation>
    <scope>NUCLEOTIDE SEQUENCE [LARGE SCALE GENOMIC DNA]</scope>
</reference>
<dbReference type="GO" id="GO:0003676">
    <property type="term" value="F:nucleic acid binding"/>
    <property type="evidence" value="ECO:0007669"/>
    <property type="project" value="InterPro"/>
</dbReference>
<gene>
    <name evidence="3" type="ORF">A3G49_03030</name>
</gene>
<dbReference type="Gene3D" id="3.30.420.10">
    <property type="entry name" value="Ribonuclease H-like superfamily/Ribonuclease H"/>
    <property type="match status" value="1"/>
</dbReference>
<dbReference type="InterPro" id="IPR036397">
    <property type="entry name" value="RNaseH_sf"/>
</dbReference>
<feature type="domain" description="WYL" evidence="1">
    <location>
        <begin position="186"/>
        <end position="253"/>
    </location>
</feature>
<dbReference type="AlphaFoldDB" id="A0A1G2LTL6"/>
<dbReference type="Pfam" id="PF13482">
    <property type="entry name" value="RNase_H_2"/>
    <property type="match status" value="1"/>
</dbReference>
<dbReference type="InterPro" id="IPR026881">
    <property type="entry name" value="WYL_dom"/>
</dbReference>
<name>A0A1G2LTL6_9BACT</name>
<dbReference type="InterPro" id="IPR012337">
    <property type="entry name" value="RNaseH-like_sf"/>
</dbReference>
<protein>
    <submittedName>
        <fullName evidence="3">Uncharacterized protein</fullName>
    </submittedName>
</protein>
<dbReference type="EMBL" id="MHQY01000013">
    <property type="protein sequence ID" value="OHA14189.1"/>
    <property type="molecule type" value="Genomic_DNA"/>
</dbReference>
<accession>A0A1G2LTL6</accession>
<evidence type="ECO:0000313" key="3">
    <source>
        <dbReference type="EMBL" id="OHA14189.1"/>
    </source>
</evidence>
<proteinExistence type="predicted"/>
<comment type="caution">
    <text evidence="3">The sequence shown here is derived from an EMBL/GenBank/DDBJ whole genome shotgun (WGS) entry which is preliminary data.</text>
</comment>
<organism evidence="3 4">
    <name type="scientific">Candidatus Sungbacteria bacterium RIFCSPLOWO2_12_FULL_41_11</name>
    <dbReference type="NCBI Taxonomy" id="1802286"/>
    <lineage>
        <taxon>Bacteria</taxon>
        <taxon>Candidatus Sungiibacteriota</taxon>
    </lineage>
</organism>
<dbReference type="InterPro" id="IPR038720">
    <property type="entry name" value="YprB_RNase_H-like_dom"/>
</dbReference>
<feature type="domain" description="YprB ribonuclease H-like" evidence="2">
    <location>
        <begin position="6"/>
        <end position="153"/>
    </location>
</feature>
<evidence type="ECO:0000313" key="4">
    <source>
        <dbReference type="Proteomes" id="UP000177171"/>
    </source>
</evidence>
<dbReference type="Proteomes" id="UP000177171">
    <property type="component" value="Unassembled WGS sequence"/>
</dbReference>
<evidence type="ECO:0000259" key="2">
    <source>
        <dbReference type="Pfam" id="PF13482"/>
    </source>
</evidence>